<evidence type="ECO:0000259" key="9">
    <source>
        <dbReference type="Pfam" id="PF01431"/>
    </source>
</evidence>
<evidence type="ECO:0000256" key="2">
    <source>
        <dbReference type="ARBA" id="ARBA00007357"/>
    </source>
</evidence>
<feature type="domain" description="Peptidase M13 N-terminal" evidence="10">
    <location>
        <begin position="53"/>
        <end position="432"/>
    </location>
</feature>
<gene>
    <name evidence="11" type="primary">pepO</name>
    <name evidence="11" type="ORF">HMPREF9136_0872</name>
</gene>
<feature type="domain" description="Peptidase M13 C-terminal" evidence="9">
    <location>
        <begin position="486"/>
        <end position="686"/>
    </location>
</feature>
<comment type="similarity">
    <text evidence="2">Belongs to the peptidase M13 family.</text>
</comment>
<dbReference type="eggNOG" id="COG3590">
    <property type="taxonomic scope" value="Bacteria"/>
</dbReference>
<dbReference type="CDD" id="cd08662">
    <property type="entry name" value="M13"/>
    <property type="match status" value="1"/>
</dbReference>
<feature type="chain" id="PRO_5003381104" evidence="8">
    <location>
        <begin position="36"/>
        <end position="690"/>
    </location>
</feature>
<evidence type="ECO:0000259" key="10">
    <source>
        <dbReference type="Pfam" id="PF05649"/>
    </source>
</evidence>
<organism evidence="11 12">
    <name type="scientific">Prevotella dentalis (strain ATCC 49559 / DSM 3688 / JCM 13448 / NCTC 12043 / ES 2772)</name>
    <name type="common">Mitsuokella dentalis</name>
    <dbReference type="NCBI Taxonomy" id="908937"/>
    <lineage>
        <taxon>Bacteria</taxon>
        <taxon>Pseudomonadati</taxon>
        <taxon>Bacteroidota</taxon>
        <taxon>Bacteroidia</taxon>
        <taxon>Bacteroidales</taxon>
        <taxon>Prevotellaceae</taxon>
        <taxon>Prevotella</taxon>
    </lineage>
</organism>
<dbReference type="EMBL" id="AFPW01000012">
    <property type="protein sequence ID" value="EGQ15812.1"/>
    <property type="molecule type" value="Genomic_DNA"/>
</dbReference>
<dbReference type="InterPro" id="IPR042089">
    <property type="entry name" value="Peptidase_M13_dom_2"/>
</dbReference>
<keyword evidence="5 11" id="KW-0378">Hydrolase</keyword>
<dbReference type="GO" id="GO:0005886">
    <property type="term" value="C:plasma membrane"/>
    <property type="evidence" value="ECO:0007669"/>
    <property type="project" value="TreeGrafter"/>
</dbReference>
<dbReference type="AlphaFoldDB" id="F9D1Z4"/>
<dbReference type="Pfam" id="PF01431">
    <property type="entry name" value="Peptidase_M13"/>
    <property type="match status" value="1"/>
</dbReference>
<keyword evidence="7" id="KW-0482">Metalloprotease</keyword>
<dbReference type="InterPro" id="IPR008753">
    <property type="entry name" value="Peptidase_M13_N"/>
</dbReference>
<keyword evidence="8" id="KW-0732">Signal</keyword>
<dbReference type="InterPro" id="IPR024079">
    <property type="entry name" value="MetalloPept_cat_dom_sf"/>
</dbReference>
<dbReference type="InterPro" id="IPR000718">
    <property type="entry name" value="Peptidase_M13"/>
</dbReference>
<evidence type="ECO:0000256" key="4">
    <source>
        <dbReference type="ARBA" id="ARBA00022723"/>
    </source>
</evidence>
<evidence type="ECO:0000256" key="5">
    <source>
        <dbReference type="ARBA" id="ARBA00022801"/>
    </source>
</evidence>
<accession>F9D1Z4</accession>
<dbReference type="Proteomes" id="UP000007820">
    <property type="component" value="Unassembled WGS sequence"/>
</dbReference>
<dbReference type="EC" id="3.4.24.-" evidence="11"/>
<dbReference type="GO" id="GO:0046872">
    <property type="term" value="F:metal ion binding"/>
    <property type="evidence" value="ECO:0007669"/>
    <property type="project" value="UniProtKB-KW"/>
</dbReference>
<evidence type="ECO:0000256" key="7">
    <source>
        <dbReference type="ARBA" id="ARBA00023049"/>
    </source>
</evidence>
<dbReference type="PANTHER" id="PTHR11733:SF167">
    <property type="entry name" value="FI17812P1-RELATED"/>
    <property type="match status" value="1"/>
</dbReference>
<name>F9D1Z4_PREDD</name>
<dbReference type="SUPFAM" id="SSF55486">
    <property type="entry name" value="Metalloproteases ('zincins'), catalytic domain"/>
    <property type="match status" value="1"/>
</dbReference>
<sequence length="690" mass="77301">MTAGWHEEFIFNTTIHMKKRMMLMGLALAATGAMAQNLSSGIDPNNLDTSVRPGDDFYHYAAGGWLKAHPLDAEHSDNGAFTDLYELNQTRIQELILQYADAPQQQGTLGQKIGSLYKLMMDSTRLNREGWAPIKPTLDRIAAIKDRREYQLVTSQLDRNGEATMMFGLGCGADMRNADWNIVSISQGGLGLGSRDYYLTTEGQNKRVLDAYKNYLKTLFQMTGCDASTAQQKMETVLAIETRIAQASYDEVKLRDVDANYHKMSYAQLLSQFPGIDWGNVFLAGGFPAFDQVDVSQPEPIHEVEKILAEASLDDLKTYAEAKVIAGASSQLSDAFRAEAFKLSSVRSGVQQDRPRWKRAVTLVSGTLGEAIGKLYVEKYFPESSKKRMLELVHSLQTALGQRIDEATWMSPETKAQAREKLASFIIKIGYPDKWKDYSGLQVSDSLSLYANLQAISRWATDDYIGRTVNKRVDKTRWGMTPQTINAYYNPTTNEICFPAAILQPPFFDPEADDAANYGAIGGVIGHEMSHGFDDQGAQFDKTGNQRNWWTPQDKKNFDARTKTLADYFSQFEVLPGVKVNGQQTLGENIGDNGGLNIAFRALQNALKQNPIGVKDGFTPEQRFFLAWARVWASNATPEYVKYLLTVDVHSPNYARVNAALPQIDAWYTAFKIKKGDKMYLPKNKRAHIW</sequence>
<evidence type="ECO:0000256" key="3">
    <source>
        <dbReference type="ARBA" id="ARBA00022670"/>
    </source>
</evidence>
<evidence type="ECO:0000313" key="11">
    <source>
        <dbReference type="EMBL" id="EGQ15812.1"/>
    </source>
</evidence>
<reference evidence="11 12" key="1">
    <citation type="submission" date="2011-04" db="EMBL/GenBank/DDBJ databases">
        <authorList>
            <person name="Muzny D."/>
            <person name="Qin X."/>
            <person name="Deng J."/>
            <person name="Jiang H."/>
            <person name="Liu Y."/>
            <person name="Qu J."/>
            <person name="Song X.-Z."/>
            <person name="Zhang L."/>
            <person name="Thornton R."/>
            <person name="Coyle M."/>
            <person name="Francisco L."/>
            <person name="Jackson L."/>
            <person name="Javaid M."/>
            <person name="Korchina V."/>
            <person name="Kovar C."/>
            <person name="Mata R."/>
            <person name="Mathew T."/>
            <person name="Ngo R."/>
            <person name="Nguyen L."/>
            <person name="Nguyen N."/>
            <person name="Okwuonu G."/>
            <person name="Ongeri F."/>
            <person name="Pham C."/>
            <person name="Simmons D."/>
            <person name="Wilczek-Boney K."/>
            <person name="Hale W."/>
            <person name="Jakkamsetti A."/>
            <person name="Pham P."/>
            <person name="Ruth R."/>
            <person name="San Lucas F."/>
            <person name="Warren J."/>
            <person name="Zhang J."/>
            <person name="Zhao Z."/>
            <person name="Zhou C."/>
            <person name="Zhu D."/>
            <person name="Lee S."/>
            <person name="Bess C."/>
            <person name="Blankenburg K."/>
            <person name="Forbes L."/>
            <person name="Fu Q."/>
            <person name="Gubbala S."/>
            <person name="Hirani K."/>
            <person name="Jayaseelan J.C."/>
            <person name="Lara F."/>
            <person name="Munidasa M."/>
            <person name="Palculict T."/>
            <person name="Patil S."/>
            <person name="Pu L.-L."/>
            <person name="Saada N."/>
            <person name="Tang L."/>
            <person name="Weissenberger G."/>
            <person name="Zhu Y."/>
            <person name="Hemphill L."/>
            <person name="Shang Y."/>
            <person name="Youmans B."/>
            <person name="Ayvaz T."/>
            <person name="Ross M."/>
            <person name="Santibanez J."/>
            <person name="Aqrawi P."/>
            <person name="Gross S."/>
            <person name="Joshi V."/>
            <person name="Fowler G."/>
            <person name="Nazareth L."/>
            <person name="Reid J."/>
            <person name="Worley K."/>
            <person name="Petrosino J."/>
            <person name="Highlander S."/>
            <person name="Gibbs R."/>
        </authorList>
    </citation>
    <scope>NUCLEOTIDE SEQUENCE [LARGE SCALE GENOMIC DNA]</scope>
    <source>
        <strain evidence="11 12">DSM 3688</strain>
    </source>
</reference>
<dbReference type="Gene3D" id="1.10.1380.10">
    <property type="entry name" value="Neutral endopeptidase , domain2"/>
    <property type="match status" value="1"/>
</dbReference>
<comment type="cofactor">
    <cofactor evidence="1">
        <name>Zn(2+)</name>
        <dbReference type="ChEBI" id="CHEBI:29105"/>
    </cofactor>
</comment>
<feature type="signal peptide" evidence="8">
    <location>
        <begin position="1"/>
        <end position="35"/>
    </location>
</feature>
<dbReference type="Pfam" id="PF05649">
    <property type="entry name" value="Peptidase_M13_N"/>
    <property type="match status" value="1"/>
</dbReference>
<evidence type="ECO:0000256" key="1">
    <source>
        <dbReference type="ARBA" id="ARBA00001947"/>
    </source>
</evidence>
<dbReference type="PANTHER" id="PTHR11733">
    <property type="entry name" value="ZINC METALLOPROTEASE FAMILY M13 NEPRILYSIN-RELATED"/>
    <property type="match status" value="1"/>
</dbReference>
<dbReference type="GO" id="GO:0016485">
    <property type="term" value="P:protein processing"/>
    <property type="evidence" value="ECO:0007669"/>
    <property type="project" value="TreeGrafter"/>
</dbReference>
<keyword evidence="4" id="KW-0479">Metal-binding</keyword>
<comment type="caution">
    <text evidence="11">The sequence shown here is derived from an EMBL/GenBank/DDBJ whole genome shotgun (WGS) entry which is preliminary data.</text>
</comment>
<protein>
    <submittedName>
        <fullName evidence="11">Metalloendopeptidase PepO</fullName>
        <ecNumber evidence="11">3.4.24.-</ecNumber>
    </submittedName>
</protein>
<dbReference type="PROSITE" id="PS51885">
    <property type="entry name" value="NEPRILYSIN"/>
    <property type="match status" value="1"/>
</dbReference>
<dbReference type="PRINTS" id="PR00786">
    <property type="entry name" value="NEPRILYSIN"/>
</dbReference>
<evidence type="ECO:0000256" key="6">
    <source>
        <dbReference type="ARBA" id="ARBA00022833"/>
    </source>
</evidence>
<keyword evidence="6" id="KW-0862">Zinc</keyword>
<evidence type="ECO:0000313" key="12">
    <source>
        <dbReference type="Proteomes" id="UP000007820"/>
    </source>
</evidence>
<proteinExistence type="inferred from homology"/>
<dbReference type="GO" id="GO:0004222">
    <property type="term" value="F:metalloendopeptidase activity"/>
    <property type="evidence" value="ECO:0007669"/>
    <property type="project" value="InterPro"/>
</dbReference>
<dbReference type="InterPro" id="IPR018497">
    <property type="entry name" value="Peptidase_M13_C"/>
</dbReference>
<keyword evidence="3" id="KW-0645">Protease</keyword>
<dbReference type="Gene3D" id="3.40.390.10">
    <property type="entry name" value="Collagenase (Catalytic Domain)"/>
    <property type="match status" value="1"/>
</dbReference>
<dbReference type="STRING" id="908937.Prede_1003"/>
<evidence type="ECO:0000256" key="8">
    <source>
        <dbReference type="SAM" id="SignalP"/>
    </source>
</evidence>